<evidence type="ECO:0000256" key="1">
    <source>
        <dbReference type="ARBA" id="ARBA00008857"/>
    </source>
</evidence>
<dbReference type="PANTHER" id="PTHR30349">
    <property type="entry name" value="PHAGE INTEGRASE-RELATED"/>
    <property type="match status" value="1"/>
</dbReference>
<dbReference type="Pfam" id="PF00589">
    <property type="entry name" value="Phage_integrase"/>
    <property type="match status" value="1"/>
</dbReference>
<dbReference type="GO" id="GO:0006310">
    <property type="term" value="P:DNA recombination"/>
    <property type="evidence" value="ECO:0007669"/>
    <property type="project" value="UniProtKB-KW"/>
</dbReference>
<evidence type="ECO:0000256" key="2">
    <source>
        <dbReference type="ARBA" id="ARBA00022908"/>
    </source>
</evidence>
<dbReference type="GO" id="GO:0003677">
    <property type="term" value="F:DNA binding"/>
    <property type="evidence" value="ECO:0007669"/>
    <property type="project" value="UniProtKB-KW"/>
</dbReference>
<evidence type="ECO:0000256" key="4">
    <source>
        <dbReference type="ARBA" id="ARBA00023172"/>
    </source>
</evidence>
<keyword evidence="2" id="KW-0229">DNA integration</keyword>
<feature type="domain" description="Tyr recombinase" evidence="5">
    <location>
        <begin position="242"/>
        <end position="409"/>
    </location>
</feature>
<dbReference type="SUPFAM" id="SSF56349">
    <property type="entry name" value="DNA breaking-rejoining enzymes"/>
    <property type="match status" value="1"/>
</dbReference>
<sequence>MGARTSRDLLFRKNGIYYVRLQYSDPWLRETYGRGVERSLRTTSKAEAEALAAPLIQEHRMRLLEAKNRRERRVKVAGFTHLHPLGDRVLEDGTRVIANEKTVLFLKDGRVVKEEPNDVRIIPTFRFDPAMINVTKPTPPDVDDEKIFTRWVELKNVNKYIEREARLGWEALRIIAPGKKLRDLTREDGTALAQHFYKAGNKSATVQKKLSHLRVMVNIAVKDGKLDRNPFSDVVPQRDDATEREPFVEEQMALARQLLPSLRPEDALVWRILATTGMRLSEAMGLDHEHDELGHRYWMIGEKTITSKRRVPIPKALELYLPKKITGPLFAAHLNPSMMSKRLMSFIRNRLKIADEAIVVHSLRHRAKDRLRAVGCPEEIQEWILGHDKITAGDGYGKGPPVSKLVPWINRIGW</sequence>
<evidence type="ECO:0000313" key="7">
    <source>
        <dbReference type="Proteomes" id="UP000239772"/>
    </source>
</evidence>
<dbReference type="InterPro" id="IPR011010">
    <property type="entry name" value="DNA_brk_join_enz"/>
</dbReference>
<protein>
    <recommendedName>
        <fullName evidence="5">Tyr recombinase domain-containing protein</fullName>
    </recommendedName>
</protein>
<comment type="similarity">
    <text evidence="1">Belongs to the 'phage' integrase family.</text>
</comment>
<dbReference type="Proteomes" id="UP000239772">
    <property type="component" value="Unassembled WGS sequence"/>
</dbReference>
<reference evidence="7" key="1">
    <citation type="submission" date="2018-03" db="EMBL/GenBank/DDBJ databases">
        <authorList>
            <person name="Sun L."/>
            <person name="Liu H."/>
            <person name="Chen W."/>
            <person name="Huang K."/>
            <person name="Liu W."/>
            <person name="Gao X."/>
        </authorList>
    </citation>
    <scope>NUCLEOTIDE SEQUENCE [LARGE SCALE GENOMIC DNA]</scope>
    <source>
        <strain evidence="7">SH9</strain>
    </source>
</reference>
<evidence type="ECO:0000259" key="5">
    <source>
        <dbReference type="PROSITE" id="PS51898"/>
    </source>
</evidence>
<keyword evidence="7" id="KW-1185">Reference proteome</keyword>
<dbReference type="InterPro" id="IPR010998">
    <property type="entry name" value="Integrase_recombinase_N"/>
</dbReference>
<name>A0A2T1HM09_9HYPH</name>
<dbReference type="Gene3D" id="1.10.443.10">
    <property type="entry name" value="Intergrase catalytic core"/>
    <property type="match status" value="1"/>
</dbReference>
<dbReference type="PROSITE" id="PS51898">
    <property type="entry name" value="TYR_RECOMBINASE"/>
    <property type="match status" value="1"/>
</dbReference>
<evidence type="ECO:0000256" key="3">
    <source>
        <dbReference type="ARBA" id="ARBA00023125"/>
    </source>
</evidence>
<evidence type="ECO:0000313" key="6">
    <source>
        <dbReference type="EMBL" id="PSC02609.1"/>
    </source>
</evidence>
<dbReference type="EMBL" id="PVZS01000046">
    <property type="protein sequence ID" value="PSC02609.1"/>
    <property type="molecule type" value="Genomic_DNA"/>
</dbReference>
<accession>A0A2T1HM09</accession>
<keyword evidence="3" id="KW-0238">DNA-binding</keyword>
<proteinExistence type="inferred from homology"/>
<dbReference type="InterPro" id="IPR013762">
    <property type="entry name" value="Integrase-like_cat_sf"/>
</dbReference>
<gene>
    <name evidence="6" type="ORF">SLNSH_23175</name>
</gene>
<dbReference type="InterPro" id="IPR050090">
    <property type="entry name" value="Tyrosine_recombinase_XerCD"/>
</dbReference>
<dbReference type="InterPro" id="IPR002104">
    <property type="entry name" value="Integrase_catalytic"/>
</dbReference>
<dbReference type="AlphaFoldDB" id="A0A2T1HM09"/>
<organism evidence="6 7">
    <name type="scientific">Alsobacter soli</name>
    <dbReference type="NCBI Taxonomy" id="2109933"/>
    <lineage>
        <taxon>Bacteria</taxon>
        <taxon>Pseudomonadati</taxon>
        <taxon>Pseudomonadota</taxon>
        <taxon>Alphaproteobacteria</taxon>
        <taxon>Hyphomicrobiales</taxon>
        <taxon>Alsobacteraceae</taxon>
        <taxon>Alsobacter</taxon>
    </lineage>
</organism>
<comment type="caution">
    <text evidence="6">The sequence shown here is derived from an EMBL/GenBank/DDBJ whole genome shotgun (WGS) entry which is preliminary data.</text>
</comment>
<dbReference type="Gene3D" id="1.10.150.130">
    <property type="match status" value="1"/>
</dbReference>
<dbReference type="PANTHER" id="PTHR30349:SF41">
    <property type="entry name" value="INTEGRASE_RECOMBINASE PROTEIN MJ0367-RELATED"/>
    <property type="match status" value="1"/>
</dbReference>
<dbReference type="GO" id="GO:0015074">
    <property type="term" value="P:DNA integration"/>
    <property type="evidence" value="ECO:0007669"/>
    <property type="project" value="UniProtKB-KW"/>
</dbReference>
<keyword evidence="4" id="KW-0233">DNA recombination</keyword>